<keyword evidence="1" id="KW-0812">Transmembrane</keyword>
<gene>
    <name evidence="3" type="ORF">TA5114_02553</name>
</gene>
<name>A0A0N7MBY9_9RHOB</name>
<feature type="signal peptide" evidence="2">
    <location>
        <begin position="1"/>
        <end position="19"/>
    </location>
</feature>
<evidence type="ECO:0000256" key="1">
    <source>
        <dbReference type="SAM" id="Phobius"/>
    </source>
</evidence>
<dbReference type="STRING" id="1715691.TA5113_01382"/>
<evidence type="ECO:0000256" key="2">
    <source>
        <dbReference type="SAM" id="SignalP"/>
    </source>
</evidence>
<organism evidence="3 4">
    <name type="scientific">Cognatishimia activa</name>
    <dbReference type="NCBI Taxonomy" id="1715691"/>
    <lineage>
        <taxon>Bacteria</taxon>
        <taxon>Pseudomonadati</taxon>
        <taxon>Pseudomonadota</taxon>
        <taxon>Alphaproteobacteria</taxon>
        <taxon>Rhodobacterales</taxon>
        <taxon>Paracoccaceae</taxon>
        <taxon>Cognatishimia</taxon>
    </lineage>
</organism>
<keyword evidence="4" id="KW-1185">Reference proteome</keyword>
<protein>
    <recommendedName>
        <fullName evidence="5">HupE / UreJ protein</fullName>
    </recommendedName>
</protein>
<keyword evidence="2" id="KW-0732">Signal</keyword>
<dbReference type="Proteomes" id="UP000051184">
    <property type="component" value="Unassembled WGS sequence"/>
</dbReference>
<dbReference type="RefSeq" id="WP_165589388.1">
    <property type="nucleotide sequence ID" value="NZ_CYTO01000009.1"/>
</dbReference>
<keyword evidence="1" id="KW-1133">Transmembrane helix</keyword>
<reference evidence="4" key="1">
    <citation type="submission" date="2015-09" db="EMBL/GenBank/DDBJ databases">
        <authorList>
            <person name="Rodrigo-Torres Lidia"/>
            <person name="Arahal R.David."/>
        </authorList>
    </citation>
    <scope>NUCLEOTIDE SEQUENCE [LARGE SCALE GENOMIC DNA]</scope>
    <source>
        <strain evidence="4">CECT 5114</strain>
    </source>
</reference>
<proteinExistence type="predicted"/>
<dbReference type="AlphaFoldDB" id="A0A0N7MBY9"/>
<evidence type="ECO:0000313" key="3">
    <source>
        <dbReference type="EMBL" id="CUK26736.1"/>
    </source>
</evidence>
<accession>A0A0N7MBY9</accession>
<feature type="chain" id="PRO_5006016069" description="HupE / UreJ protein" evidence="2">
    <location>
        <begin position="20"/>
        <end position="50"/>
    </location>
</feature>
<feature type="transmembrane region" description="Helical" evidence="1">
    <location>
        <begin position="29"/>
        <end position="48"/>
    </location>
</feature>
<evidence type="ECO:0000313" key="4">
    <source>
        <dbReference type="Proteomes" id="UP000051184"/>
    </source>
</evidence>
<dbReference type="EMBL" id="CYUE01000020">
    <property type="protein sequence ID" value="CUK26736.1"/>
    <property type="molecule type" value="Genomic_DNA"/>
</dbReference>
<keyword evidence="1" id="KW-0472">Membrane</keyword>
<sequence>MKRSLMTIVGLLVASPAFAHVDGHFHTHGIENTLILALLAAGTAYLLWKR</sequence>
<evidence type="ECO:0008006" key="5">
    <source>
        <dbReference type="Google" id="ProtNLM"/>
    </source>
</evidence>